<comment type="caution">
    <text evidence="2">The sequence shown here is derived from an EMBL/GenBank/DDBJ whole genome shotgun (WGS) entry which is preliminary data.</text>
</comment>
<feature type="region of interest" description="Disordered" evidence="1">
    <location>
        <begin position="77"/>
        <end position="96"/>
    </location>
</feature>
<proteinExistence type="predicted"/>
<dbReference type="EMBL" id="JYDQ01000484">
    <property type="protein sequence ID" value="KRY07355.1"/>
    <property type="molecule type" value="Genomic_DNA"/>
</dbReference>
<feature type="region of interest" description="Disordered" evidence="1">
    <location>
        <begin position="18"/>
        <end position="50"/>
    </location>
</feature>
<reference evidence="2 4" key="1">
    <citation type="submission" date="2015-01" db="EMBL/GenBank/DDBJ databases">
        <title>Evolution of Trichinella species and genotypes.</title>
        <authorList>
            <person name="Korhonen P.K."/>
            <person name="Edoardo P."/>
            <person name="Giuseppe L.R."/>
            <person name="Gasser R.B."/>
        </authorList>
    </citation>
    <scope>NUCLEOTIDE SEQUENCE [LARGE SCALE GENOMIC DNA]</scope>
    <source>
        <strain evidence="2">ISS2496</strain>
    </source>
</reference>
<feature type="compositionally biased region" description="Basic and acidic residues" evidence="1">
    <location>
        <begin position="28"/>
        <end position="46"/>
    </location>
</feature>
<evidence type="ECO:0000313" key="3">
    <source>
        <dbReference type="EMBL" id="KRY09412.1"/>
    </source>
</evidence>
<sequence length="96" mass="10773">MYVNVPVTCLICSQQGLFRTERHRPRRRDPARADGAQRSRTEEEQYPRTSGQIVISASGDPEPSHCASFESIKYLKKSPEGQARQTTIARSKAPKA</sequence>
<evidence type="ECO:0000256" key="1">
    <source>
        <dbReference type="SAM" id="MobiDB-lite"/>
    </source>
</evidence>
<evidence type="ECO:0000313" key="4">
    <source>
        <dbReference type="Proteomes" id="UP000054783"/>
    </source>
</evidence>
<name>A0A0V0Z4L8_9BILA</name>
<dbReference type="EMBL" id="JYDQ01000275">
    <property type="protein sequence ID" value="KRY09412.1"/>
    <property type="molecule type" value="Genomic_DNA"/>
</dbReference>
<dbReference type="OrthoDB" id="10494746at2759"/>
<dbReference type="AlphaFoldDB" id="A0A0V0Z4L8"/>
<gene>
    <name evidence="2" type="ORF">T12_13096</name>
    <name evidence="3" type="ORF">T12_15232</name>
</gene>
<accession>A0A0V0Z4L8</accession>
<keyword evidence="4" id="KW-1185">Reference proteome</keyword>
<organism evidence="2 4">
    <name type="scientific">Trichinella patagoniensis</name>
    <dbReference type="NCBI Taxonomy" id="990121"/>
    <lineage>
        <taxon>Eukaryota</taxon>
        <taxon>Metazoa</taxon>
        <taxon>Ecdysozoa</taxon>
        <taxon>Nematoda</taxon>
        <taxon>Enoplea</taxon>
        <taxon>Dorylaimia</taxon>
        <taxon>Trichinellida</taxon>
        <taxon>Trichinellidae</taxon>
        <taxon>Trichinella</taxon>
    </lineage>
</organism>
<dbReference type="Proteomes" id="UP000054783">
    <property type="component" value="Unassembled WGS sequence"/>
</dbReference>
<evidence type="ECO:0000313" key="2">
    <source>
        <dbReference type="EMBL" id="KRY07355.1"/>
    </source>
</evidence>
<protein>
    <submittedName>
        <fullName evidence="2">Uncharacterized protein</fullName>
    </submittedName>
</protein>